<feature type="domain" description="ABC transporter" evidence="5">
    <location>
        <begin position="14"/>
        <end position="258"/>
    </location>
</feature>
<evidence type="ECO:0000256" key="1">
    <source>
        <dbReference type="ARBA" id="ARBA00005417"/>
    </source>
</evidence>
<dbReference type="SUPFAM" id="SSF52540">
    <property type="entry name" value="P-loop containing nucleoside triphosphate hydrolases"/>
    <property type="match status" value="1"/>
</dbReference>
<evidence type="ECO:0000313" key="7">
    <source>
        <dbReference type="Proteomes" id="UP001597506"/>
    </source>
</evidence>
<dbReference type="EMBL" id="JBHUMF010000002">
    <property type="protein sequence ID" value="MFD2679342.1"/>
    <property type="molecule type" value="Genomic_DNA"/>
</dbReference>
<dbReference type="RefSeq" id="WP_377931904.1">
    <property type="nucleotide sequence ID" value="NZ_JBHUMF010000002.1"/>
</dbReference>
<dbReference type="InterPro" id="IPR050319">
    <property type="entry name" value="ABC_transp_ATP-bind"/>
</dbReference>
<protein>
    <submittedName>
        <fullName evidence="6">ABC transporter ATP-binding protein</fullName>
    </submittedName>
</protein>
<dbReference type="Gene3D" id="3.40.50.300">
    <property type="entry name" value="P-loop containing nucleotide triphosphate hydrolases"/>
    <property type="match status" value="1"/>
</dbReference>
<dbReference type="PROSITE" id="PS00211">
    <property type="entry name" value="ABC_TRANSPORTER_1"/>
    <property type="match status" value="1"/>
</dbReference>
<evidence type="ECO:0000256" key="2">
    <source>
        <dbReference type="ARBA" id="ARBA00022448"/>
    </source>
</evidence>
<dbReference type="Pfam" id="PF00005">
    <property type="entry name" value="ABC_tran"/>
    <property type="match status" value="1"/>
</dbReference>
<keyword evidence="3" id="KW-0547">Nucleotide-binding</keyword>
<keyword evidence="2" id="KW-0813">Transport</keyword>
<evidence type="ECO:0000256" key="4">
    <source>
        <dbReference type="ARBA" id="ARBA00022840"/>
    </source>
</evidence>
<dbReference type="PROSITE" id="PS50893">
    <property type="entry name" value="ABC_TRANSPORTER_2"/>
    <property type="match status" value="1"/>
</dbReference>
<gene>
    <name evidence="6" type="ORF">ACFSUL_01115</name>
</gene>
<reference evidence="7" key="1">
    <citation type="journal article" date="2019" name="Int. J. Syst. Evol. Microbiol.">
        <title>The Global Catalogue of Microorganisms (GCM) 10K type strain sequencing project: providing services to taxonomists for standard genome sequencing and annotation.</title>
        <authorList>
            <consortium name="The Broad Institute Genomics Platform"/>
            <consortium name="The Broad Institute Genome Sequencing Center for Infectious Disease"/>
            <person name="Wu L."/>
            <person name="Ma J."/>
        </authorList>
    </citation>
    <scope>NUCLEOTIDE SEQUENCE [LARGE SCALE GENOMIC DNA]</scope>
    <source>
        <strain evidence="7">KCTC 3913</strain>
    </source>
</reference>
<evidence type="ECO:0000313" key="6">
    <source>
        <dbReference type="EMBL" id="MFD2679342.1"/>
    </source>
</evidence>
<dbReference type="NCBIfam" id="TIGR01727">
    <property type="entry name" value="oligo_HPY"/>
    <property type="match status" value="1"/>
</dbReference>
<dbReference type="Pfam" id="PF08352">
    <property type="entry name" value="oligo_HPY"/>
    <property type="match status" value="1"/>
</dbReference>
<evidence type="ECO:0000256" key="3">
    <source>
        <dbReference type="ARBA" id="ARBA00022741"/>
    </source>
</evidence>
<evidence type="ECO:0000259" key="5">
    <source>
        <dbReference type="PROSITE" id="PS50893"/>
    </source>
</evidence>
<sequence length="323" mass="36493">MTQVLETTNKPFLLKVENLTKHFAIDKKQVVKAVDGVSFTLKKGETLGIVGESGCGKSTMGRAILRLHEPTSGTIQFEETDLISLKRKELRKRRKDLQIVFQDPYGSLNQRMTVGAMLSEIVNTHKLVPKKETFEYVSNLLVEVGLRKEHYYRFPHEFSGGQRQRVGIARALCVDPKLIVCDEAVSALDVSVQSQILNLLQKLKRERELTYLFISHDLSVVKHISDRVAVMYLGKIVELADKKSLFDNPNHPYTQALLSAVPSVEKNDKRERVVLKGDVPSPLNIPSGCRFHSRCPLATEKCKVEEPAFHQVSENHFSACHYA</sequence>
<dbReference type="SMART" id="SM00382">
    <property type="entry name" value="AAA"/>
    <property type="match status" value="1"/>
</dbReference>
<dbReference type="NCBIfam" id="NF008453">
    <property type="entry name" value="PRK11308.1"/>
    <property type="match status" value="1"/>
</dbReference>
<comment type="similarity">
    <text evidence="1">Belongs to the ABC transporter superfamily.</text>
</comment>
<dbReference type="Proteomes" id="UP001597506">
    <property type="component" value="Unassembled WGS sequence"/>
</dbReference>
<dbReference type="PANTHER" id="PTHR43776">
    <property type="entry name" value="TRANSPORT ATP-BINDING PROTEIN"/>
    <property type="match status" value="1"/>
</dbReference>
<dbReference type="InterPro" id="IPR013563">
    <property type="entry name" value="Oligopep_ABC_C"/>
</dbReference>
<keyword evidence="4 6" id="KW-0067">ATP-binding</keyword>
<dbReference type="InterPro" id="IPR003593">
    <property type="entry name" value="AAA+_ATPase"/>
</dbReference>
<comment type="caution">
    <text evidence="6">The sequence shown here is derived from an EMBL/GenBank/DDBJ whole genome shotgun (WGS) entry which is preliminary data.</text>
</comment>
<dbReference type="InterPro" id="IPR017871">
    <property type="entry name" value="ABC_transporter-like_CS"/>
</dbReference>
<name>A0ABW5RP41_9BACI</name>
<dbReference type="CDD" id="cd03257">
    <property type="entry name" value="ABC_NikE_OppD_transporters"/>
    <property type="match status" value="1"/>
</dbReference>
<dbReference type="InterPro" id="IPR003439">
    <property type="entry name" value="ABC_transporter-like_ATP-bd"/>
</dbReference>
<keyword evidence="7" id="KW-1185">Reference proteome</keyword>
<dbReference type="InterPro" id="IPR027417">
    <property type="entry name" value="P-loop_NTPase"/>
</dbReference>
<dbReference type="GO" id="GO:0005524">
    <property type="term" value="F:ATP binding"/>
    <property type="evidence" value="ECO:0007669"/>
    <property type="project" value="UniProtKB-KW"/>
</dbReference>
<accession>A0ABW5RP41</accession>
<proteinExistence type="inferred from homology"/>
<organism evidence="6 7">
    <name type="scientific">Bacillus seohaeanensis</name>
    <dbReference type="NCBI Taxonomy" id="284580"/>
    <lineage>
        <taxon>Bacteria</taxon>
        <taxon>Bacillati</taxon>
        <taxon>Bacillota</taxon>
        <taxon>Bacilli</taxon>
        <taxon>Bacillales</taxon>
        <taxon>Bacillaceae</taxon>
        <taxon>Bacillus</taxon>
    </lineage>
</organism>